<accession>A0A1A9WRR6</accession>
<feature type="coiled-coil region" evidence="19">
    <location>
        <begin position="435"/>
        <end position="643"/>
    </location>
</feature>
<comment type="catalytic activity">
    <reaction evidence="17">
        <text>ATP + H2O = ADP + phosphate + H(+)</text>
        <dbReference type="Rhea" id="RHEA:13065"/>
        <dbReference type="ChEBI" id="CHEBI:15377"/>
        <dbReference type="ChEBI" id="CHEBI:15378"/>
        <dbReference type="ChEBI" id="CHEBI:30616"/>
        <dbReference type="ChEBI" id="CHEBI:43474"/>
        <dbReference type="ChEBI" id="CHEBI:456216"/>
    </reaction>
</comment>
<dbReference type="InterPro" id="IPR004584">
    <property type="entry name" value="Rad50_eukaryotes"/>
</dbReference>
<keyword evidence="13 19" id="KW-0175">Coiled coil</keyword>
<dbReference type="SUPFAM" id="SSF75712">
    <property type="entry name" value="Rad50 coiled-coil Zn hook"/>
    <property type="match status" value="1"/>
</dbReference>
<name>A0A1A9WRR6_9MUSC</name>
<evidence type="ECO:0000256" key="2">
    <source>
        <dbReference type="ARBA" id="ARBA00004123"/>
    </source>
</evidence>
<evidence type="ECO:0000256" key="13">
    <source>
        <dbReference type="ARBA" id="ARBA00023054"/>
    </source>
</evidence>
<evidence type="ECO:0000256" key="5">
    <source>
        <dbReference type="ARBA" id="ARBA00022454"/>
    </source>
</evidence>
<reference evidence="21" key="2">
    <citation type="submission" date="2020-05" db="UniProtKB">
        <authorList>
            <consortium name="EnsemblMetazoa"/>
        </authorList>
    </citation>
    <scope>IDENTIFICATION</scope>
    <source>
        <strain evidence="21">IAEA</strain>
    </source>
</reference>
<sequence>MSTIERLSIQGIRSFGANADDTQTIRFTSPITLILGENGCGKTTIIECLKYALTGECPPGSDRGKNFIHDPKIFSLSDALGQIKLEVRNIQGTRLSICRSMKVGMKRGKSSFETLDATLNYLDDTGRGGGGDSISKRCVDVDQAMTQFMGVSKAIINNVLFCHQEDSNWPLDEPKKLKEKFDAIFGISEYNKALDRLIKMRKEETAALKIKEADLRFAEHLKQEMEEKNVSLQNYRQKALTIDGECVKCNDELKPVEERLEEIFNVEREVGKYQAQKIELHTKKKNCEDQMENLKKKIKNLFTGGSLEELDVEISSFHQRMSEQQMEKKQTEHKLNALNKESNELIQHRNDADKRRVLLIEQSEKENNCKLKRNEMIKALCEKLKIPITVNLMKDSQNLVELFEDVQNSLDNKQCKIAETLHHHDQEDQNRQTIIDQLRVEITKYKESVAALKKQMQTYERESQQNEKKILEIEKATQQLRELTKKLEDTEKAYESALIKFNQDKLKDTIQTDKNRIKETEEQFRQVDGRLTFLNSITKLTAEISLKEREMEKREQEVRRVKSKHSDNFGKVFNRSENIETNYKRHLQNSYEKFKNQVKEYTNKMNELKLKEQTFELKRKTLKEDIQKSKKELEDNKEMIYEKCHDTSYEELLTKSKTLLNSYQLELGAQKSAEALYKKYLQQIEEESKPYCPLCNKGMSSDEASKLTSDLSDEIQHLPQNIKKAEMLLKTEQKKYENLLHLKPIFEKVALLEKDVPEKEKKLKDIQKQLTDLANESENFQILLAEPTFTLELVGSMMGDMSLLDEALKDVTRLKAEINSLKAKLPEGSEQENLSIDDLQNEKTSLLNELREMRERLDLNEKYYERQMESLNKFIEIKNNLATKKIKLQEGAQSLPALEARQKEIRELLRTTSTEIGEKQSKVTPLNDKLTTAIKEKEKLKEGNRLMINEMQKKVDNLKRIEHDIHKYNKDIKEYEKLNLQQELERVEKDLSNFEQQIQQHTEKISQVVKKLDKIKVELVNHEGLERDLKDNRELILLGDKCKELTKDYVKLTEQLDRFDFGNMTKEKRKLNEQREKITVRKGELQGQRGEINHQIKKLERELNEPKFRDSLLNYRRSYYEVIISRNVCDDLGQHRVALEWALVQFHTEKMKEINRLIREYWRMIYRGNDIDYIQIQTADDPETKKEANPANRRRSYNYRVVQSKNNSVIEMRGRCSAGQRVLASLIIRMALAETFSSNCGVLALDEPTTNLDRSNILSLCDALNRIVEERQAQSNFMLLIITHDEEFISTLGKINSYNRVSRNDECKSIIRRVEVV</sequence>
<comment type="cofactor">
    <cofactor evidence="1">
        <name>Zn(2+)</name>
        <dbReference type="ChEBI" id="CHEBI:29105"/>
    </cofactor>
</comment>
<feature type="binding site" evidence="18">
    <location>
        <position position="695"/>
    </location>
    <ligand>
        <name>Zn(2+)</name>
        <dbReference type="ChEBI" id="CHEBI:29105"/>
    </ligand>
</feature>
<feature type="coiled-coil region" evidence="19">
    <location>
        <begin position="277"/>
        <end position="355"/>
    </location>
</feature>
<dbReference type="GO" id="GO:0007004">
    <property type="term" value="P:telomere maintenance via telomerase"/>
    <property type="evidence" value="ECO:0007669"/>
    <property type="project" value="TreeGrafter"/>
</dbReference>
<evidence type="ECO:0000259" key="20">
    <source>
        <dbReference type="PROSITE" id="PS51131"/>
    </source>
</evidence>
<dbReference type="Gene3D" id="3.40.50.300">
    <property type="entry name" value="P-loop containing nucleotide triphosphate hydrolases"/>
    <property type="match status" value="2"/>
</dbReference>
<evidence type="ECO:0000256" key="11">
    <source>
        <dbReference type="ARBA" id="ARBA00022840"/>
    </source>
</evidence>
<feature type="domain" description="Zinc-hook" evidence="20">
    <location>
        <begin position="646"/>
        <end position="744"/>
    </location>
</feature>
<dbReference type="GO" id="GO:0046872">
    <property type="term" value="F:metal ion binding"/>
    <property type="evidence" value="ECO:0007669"/>
    <property type="project" value="UniProtKB-UniRule"/>
</dbReference>
<evidence type="ECO:0000256" key="14">
    <source>
        <dbReference type="ARBA" id="ARBA00023204"/>
    </source>
</evidence>
<organism evidence="21 22">
    <name type="scientific">Glossina brevipalpis</name>
    <dbReference type="NCBI Taxonomy" id="37001"/>
    <lineage>
        <taxon>Eukaryota</taxon>
        <taxon>Metazoa</taxon>
        <taxon>Ecdysozoa</taxon>
        <taxon>Arthropoda</taxon>
        <taxon>Hexapoda</taxon>
        <taxon>Insecta</taxon>
        <taxon>Pterygota</taxon>
        <taxon>Neoptera</taxon>
        <taxon>Endopterygota</taxon>
        <taxon>Diptera</taxon>
        <taxon>Brachycera</taxon>
        <taxon>Muscomorpha</taxon>
        <taxon>Hippoboscoidea</taxon>
        <taxon>Glossinidae</taxon>
        <taxon>Glossina</taxon>
    </lineage>
</organism>
<keyword evidence="8" id="KW-0227">DNA damage</keyword>
<dbReference type="PANTHER" id="PTHR18867:SF12">
    <property type="entry name" value="DNA REPAIR PROTEIN RAD50"/>
    <property type="match status" value="1"/>
</dbReference>
<dbReference type="FunFam" id="3.40.50.300:FF:003359">
    <property type="entry name" value="Rad50, isoform E"/>
    <property type="match status" value="1"/>
</dbReference>
<comment type="subcellular location">
    <subcellularLocation>
        <location evidence="3">Chromosome</location>
    </subcellularLocation>
    <subcellularLocation>
        <location evidence="2">Nucleus</location>
    </subcellularLocation>
</comment>
<dbReference type="NCBIfam" id="TIGR00606">
    <property type="entry name" value="rad50"/>
    <property type="match status" value="1"/>
</dbReference>
<evidence type="ECO:0000256" key="9">
    <source>
        <dbReference type="ARBA" id="ARBA00022801"/>
    </source>
</evidence>
<feature type="coiled-coil region" evidence="19">
    <location>
        <begin position="208"/>
        <end position="238"/>
    </location>
</feature>
<dbReference type="GO" id="GO:0000794">
    <property type="term" value="C:condensed nuclear chromosome"/>
    <property type="evidence" value="ECO:0007669"/>
    <property type="project" value="TreeGrafter"/>
</dbReference>
<dbReference type="GO" id="GO:0005524">
    <property type="term" value="F:ATP binding"/>
    <property type="evidence" value="ECO:0007669"/>
    <property type="project" value="UniProtKB-KW"/>
</dbReference>
<evidence type="ECO:0000256" key="8">
    <source>
        <dbReference type="ARBA" id="ARBA00022763"/>
    </source>
</evidence>
<feature type="coiled-coil region" evidence="19">
    <location>
        <begin position="722"/>
        <end position="867"/>
    </location>
</feature>
<evidence type="ECO:0000256" key="17">
    <source>
        <dbReference type="ARBA" id="ARBA00049360"/>
    </source>
</evidence>
<dbReference type="PROSITE" id="PS51131">
    <property type="entry name" value="ZN_HOOK"/>
    <property type="match status" value="1"/>
</dbReference>
<evidence type="ECO:0000313" key="21">
    <source>
        <dbReference type="EnsemblMetazoa" id="GBRI029789-PA"/>
    </source>
</evidence>
<dbReference type="InterPro" id="IPR027417">
    <property type="entry name" value="P-loop_NTPase"/>
</dbReference>
<evidence type="ECO:0000256" key="6">
    <source>
        <dbReference type="ARBA" id="ARBA00022723"/>
    </source>
</evidence>
<dbReference type="Pfam" id="PF13476">
    <property type="entry name" value="AAA_23"/>
    <property type="match status" value="1"/>
</dbReference>
<dbReference type="Pfam" id="PF04423">
    <property type="entry name" value="Rad50_zn_hook"/>
    <property type="match status" value="1"/>
</dbReference>
<evidence type="ECO:0000256" key="10">
    <source>
        <dbReference type="ARBA" id="ARBA00022833"/>
    </source>
</evidence>
<keyword evidence="12" id="KW-0460">Magnesium</keyword>
<feature type="binding site" evidence="18">
    <location>
        <position position="692"/>
    </location>
    <ligand>
        <name>Zn(2+)</name>
        <dbReference type="ChEBI" id="CHEBI:29105"/>
    </ligand>
</feature>
<dbReference type="Proteomes" id="UP000091820">
    <property type="component" value="Unassembled WGS sequence"/>
</dbReference>
<keyword evidence="15" id="KW-0539">Nucleus</keyword>
<dbReference type="VEuPathDB" id="VectorBase:GBRI029789"/>
<feature type="coiled-coil region" evidence="19">
    <location>
        <begin position="1068"/>
        <end position="1102"/>
    </location>
</feature>
<evidence type="ECO:0000256" key="1">
    <source>
        <dbReference type="ARBA" id="ARBA00001947"/>
    </source>
</evidence>
<dbReference type="GO" id="GO:0043047">
    <property type="term" value="F:single-stranded telomeric DNA binding"/>
    <property type="evidence" value="ECO:0007669"/>
    <property type="project" value="TreeGrafter"/>
</dbReference>
<dbReference type="EnsemblMetazoa" id="GBRI029789-RA">
    <property type="protein sequence ID" value="GBRI029789-PA"/>
    <property type="gene ID" value="GBRI029789"/>
</dbReference>
<reference evidence="22" key="1">
    <citation type="submission" date="2014-03" db="EMBL/GenBank/DDBJ databases">
        <authorList>
            <person name="Aksoy S."/>
            <person name="Warren W."/>
            <person name="Wilson R.K."/>
        </authorList>
    </citation>
    <scope>NUCLEOTIDE SEQUENCE [LARGE SCALE GENOMIC DNA]</scope>
    <source>
        <strain evidence="22">IAEA</strain>
    </source>
</reference>
<dbReference type="GO" id="GO:0016887">
    <property type="term" value="F:ATP hydrolysis activity"/>
    <property type="evidence" value="ECO:0007669"/>
    <property type="project" value="InterPro"/>
</dbReference>
<dbReference type="SUPFAM" id="SSF52540">
    <property type="entry name" value="P-loop containing nucleoside triphosphate hydrolases"/>
    <property type="match status" value="2"/>
</dbReference>
<dbReference type="GO" id="GO:0006302">
    <property type="term" value="P:double-strand break repair"/>
    <property type="evidence" value="ECO:0007669"/>
    <property type="project" value="InterPro"/>
</dbReference>
<keyword evidence="16" id="KW-0469">Meiosis</keyword>
<dbReference type="GO" id="GO:0030870">
    <property type="term" value="C:Mre11 complex"/>
    <property type="evidence" value="ECO:0007669"/>
    <property type="project" value="InterPro"/>
</dbReference>
<evidence type="ECO:0000256" key="15">
    <source>
        <dbReference type="ARBA" id="ARBA00023242"/>
    </source>
</evidence>
<evidence type="ECO:0000256" key="16">
    <source>
        <dbReference type="ARBA" id="ARBA00023254"/>
    </source>
</evidence>
<protein>
    <recommendedName>
        <fullName evidence="20">Zinc-hook domain-containing protein</fullName>
    </recommendedName>
</protein>
<evidence type="ECO:0000256" key="12">
    <source>
        <dbReference type="ARBA" id="ARBA00022842"/>
    </source>
</evidence>
<evidence type="ECO:0000256" key="18">
    <source>
        <dbReference type="PROSITE-ProRule" id="PRU00471"/>
    </source>
</evidence>
<dbReference type="GO" id="GO:0000722">
    <property type="term" value="P:telomere maintenance via recombination"/>
    <property type="evidence" value="ECO:0007669"/>
    <property type="project" value="TreeGrafter"/>
</dbReference>
<keyword evidence="7" id="KW-0547">Nucleotide-binding</keyword>
<keyword evidence="6 18" id="KW-0479">Metal-binding</keyword>
<dbReference type="PANTHER" id="PTHR18867">
    <property type="entry name" value="RAD50"/>
    <property type="match status" value="1"/>
</dbReference>
<evidence type="ECO:0000313" key="22">
    <source>
        <dbReference type="Proteomes" id="UP000091820"/>
    </source>
</evidence>
<comment type="similarity">
    <text evidence="4">Belongs to the SMC family. RAD50 subfamily.</text>
</comment>
<evidence type="ECO:0000256" key="4">
    <source>
        <dbReference type="ARBA" id="ARBA00009439"/>
    </source>
</evidence>
<keyword evidence="22" id="KW-1185">Reference proteome</keyword>
<keyword evidence="14" id="KW-0234">DNA repair</keyword>
<dbReference type="InterPro" id="IPR038729">
    <property type="entry name" value="Rad50/SbcC_AAA"/>
</dbReference>
<dbReference type="GO" id="GO:0070192">
    <property type="term" value="P:chromosome organization involved in meiotic cell cycle"/>
    <property type="evidence" value="ECO:0007669"/>
    <property type="project" value="TreeGrafter"/>
</dbReference>
<feature type="coiled-coil region" evidence="19">
    <location>
        <begin position="951"/>
        <end position="1018"/>
    </location>
</feature>
<dbReference type="STRING" id="37001.A0A1A9WRR6"/>
<evidence type="ECO:0000256" key="3">
    <source>
        <dbReference type="ARBA" id="ARBA00004286"/>
    </source>
</evidence>
<dbReference type="GO" id="GO:0051880">
    <property type="term" value="F:G-quadruplex DNA binding"/>
    <property type="evidence" value="ECO:0007669"/>
    <property type="project" value="TreeGrafter"/>
</dbReference>
<keyword evidence="10 18" id="KW-0862">Zinc</keyword>
<evidence type="ECO:0000256" key="19">
    <source>
        <dbReference type="SAM" id="Coils"/>
    </source>
</evidence>
<dbReference type="GO" id="GO:0003691">
    <property type="term" value="F:double-stranded telomeric DNA binding"/>
    <property type="evidence" value="ECO:0007669"/>
    <property type="project" value="TreeGrafter"/>
</dbReference>
<keyword evidence="5" id="KW-0158">Chromosome</keyword>
<dbReference type="InterPro" id="IPR013134">
    <property type="entry name" value="Zn_hook_RAD50"/>
</dbReference>
<keyword evidence="9" id="KW-0378">Hydrolase</keyword>
<dbReference type="Pfam" id="PF13558">
    <property type="entry name" value="SbcC_Walker_B"/>
    <property type="match status" value="1"/>
</dbReference>
<proteinExistence type="inferred from homology"/>
<evidence type="ECO:0000256" key="7">
    <source>
        <dbReference type="ARBA" id="ARBA00022741"/>
    </source>
</evidence>
<keyword evidence="11" id="KW-0067">ATP-binding</keyword>